<dbReference type="GO" id="GO:0035725">
    <property type="term" value="P:sodium ion transmembrane transport"/>
    <property type="evidence" value="ECO:0000318"/>
    <property type="project" value="GO_Central"/>
</dbReference>
<sequence>MEQHLRLQRIGPSSLTLQLTSKQESSSQIMLEDEIQQESLREMNENKSFEMNMSRFESKSEFRRKGQHPLRTLKTLQPQKQSNFIQNFKLQLHVHRFINNIFTNSYILRNQQKIKITDQLFEKSSASQKKENVQDTLSWIPIFLPSTNAIIIWDIFGFLNNLLMLWLTPFIGSFNNYQNDIISIIQQIILIFQIIDFLVQFNRGIFISAILITNRVTIIKEYLKSNAFVDFLRLFIWFCLKHDLIFAEILEITIILEIILIYQNIERYLAEYFQYFYMKGGQNAILDLIQLIIQIYYFAHIIACVWHYTGDKTKYLGTSWLLEHNLTEYSSWHQYNASFYWATMTMTTVGYGDISASNQVEMLISSVIMFFSSYAFAYTMSSIGIILKNLYDAKQTYKKNLIQITQYMHKNQVDESIQGRIRNYIRIHSTSDNVENQSEIDNIIGLLPNNLQKDLNNDIQTRVLKKMKLIINHFSKYTQQQVAKNLELISFLPGDIVYKQGDVHEDNLYYSRQFSYFIQQGDVNQIEMQTELKLRNLKTSQYLGYYSFFTGFVPKETAVSQGASQLYRISRKKFLDIIRQNQKDLEIFHHIKDKMIYKQNFVLFDHKCSFCNRYVHQEIDCPLIQFKPDLERILKKEAFNEEFNLSRYRSRRQSKHNSLAQNQMIEQSLKLYQEENQLNEDLTSHHELQNDKSVVSEQQFPSSQYIQSEKDIIPDQHGLRQNQRRISQNLQGKGLKKLSYLKVIPIVQESKQSQRRIVLSNDEILIPKQYNMIEEIETTLQKSLKSSLNIDSISLKSQYYMPQYQIEAQIKLWIKSQRKRSNKFWNIYEQLKKYTFSSFVKDAAIQMIPQGKRMYNTFNFDRL</sequence>
<dbReference type="Gene3D" id="1.10.287.70">
    <property type="match status" value="1"/>
</dbReference>
<dbReference type="CDD" id="cd00038">
    <property type="entry name" value="CAP_ED"/>
    <property type="match status" value="1"/>
</dbReference>
<dbReference type="SUPFAM" id="SSF51206">
    <property type="entry name" value="cAMP-binding domain-like"/>
    <property type="match status" value="1"/>
</dbReference>
<dbReference type="InterPro" id="IPR018490">
    <property type="entry name" value="cNMP-bd_dom_sf"/>
</dbReference>
<reference evidence="3 4" key="1">
    <citation type="journal article" date="2006" name="Nature">
        <title>Global trends of whole-genome duplications revealed by the ciliate Paramecium tetraurelia.</title>
        <authorList>
            <consortium name="Genoscope"/>
            <person name="Aury J.-M."/>
            <person name="Jaillon O."/>
            <person name="Duret L."/>
            <person name="Noel B."/>
            <person name="Jubin C."/>
            <person name="Porcel B.M."/>
            <person name="Segurens B."/>
            <person name="Daubin V."/>
            <person name="Anthouard V."/>
            <person name="Aiach N."/>
            <person name="Arnaiz O."/>
            <person name="Billaut A."/>
            <person name="Beisson J."/>
            <person name="Blanc I."/>
            <person name="Bouhouche K."/>
            <person name="Camara F."/>
            <person name="Duharcourt S."/>
            <person name="Guigo R."/>
            <person name="Gogendeau D."/>
            <person name="Katinka M."/>
            <person name="Keller A.-M."/>
            <person name="Kissmehl R."/>
            <person name="Klotz C."/>
            <person name="Koll F."/>
            <person name="Le Moue A."/>
            <person name="Lepere C."/>
            <person name="Malinsky S."/>
            <person name="Nowacki M."/>
            <person name="Nowak J.K."/>
            <person name="Plattner H."/>
            <person name="Poulain J."/>
            <person name="Ruiz F."/>
            <person name="Serrano V."/>
            <person name="Zagulski M."/>
            <person name="Dessen P."/>
            <person name="Betermier M."/>
            <person name="Weissenbach J."/>
            <person name="Scarpelli C."/>
            <person name="Schachter V."/>
            <person name="Sperling L."/>
            <person name="Meyer E."/>
            <person name="Cohen J."/>
            <person name="Wincker P."/>
        </authorList>
    </citation>
    <scope>NUCLEOTIDE SEQUENCE [LARGE SCALE GENOMIC DNA]</scope>
    <source>
        <strain evidence="3 4">Stock d4-2</strain>
    </source>
</reference>
<evidence type="ECO:0000256" key="1">
    <source>
        <dbReference type="SAM" id="Phobius"/>
    </source>
</evidence>
<dbReference type="KEGG" id="ptm:GSPATT00008070001"/>
<dbReference type="InterPro" id="IPR014710">
    <property type="entry name" value="RmlC-like_jellyroll"/>
</dbReference>
<dbReference type="OMA" id="YIRIHST"/>
<evidence type="ECO:0000313" key="4">
    <source>
        <dbReference type="Proteomes" id="UP000000600"/>
    </source>
</evidence>
<dbReference type="Proteomes" id="UP000000600">
    <property type="component" value="Unassembled WGS sequence"/>
</dbReference>
<dbReference type="PANTHER" id="PTHR45689:SF5">
    <property type="entry name" value="I[[H]] CHANNEL, ISOFORM E"/>
    <property type="match status" value="1"/>
</dbReference>
<evidence type="ECO:0000313" key="3">
    <source>
        <dbReference type="EMBL" id="CAK71523.1"/>
    </source>
</evidence>
<dbReference type="Pfam" id="PF07885">
    <property type="entry name" value="Ion_trans_2"/>
    <property type="match status" value="1"/>
</dbReference>
<keyword evidence="4" id="KW-1185">Reference proteome</keyword>
<accession>A0CL56</accession>
<feature type="transmembrane region" description="Helical" evidence="1">
    <location>
        <begin position="244"/>
        <end position="263"/>
    </location>
</feature>
<keyword evidence="1" id="KW-1133">Transmembrane helix</keyword>
<feature type="transmembrane region" description="Helical" evidence="1">
    <location>
        <begin position="284"/>
        <end position="308"/>
    </location>
</feature>
<dbReference type="GeneID" id="5024705"/>
<dbReference type="HOGENOM" id="CLU_007129_2_0_1"/>
<feature type="transmembrane region" description="Helical" evidence="1">
    <location>
        <begin position="181"/>
        <end position="201"/>
    </location>
</feature>
<dbReference type="SUPFAM" id="SSF81324">
    <property type="entry name" value="Voltage-gated potassium channels"/>
    <property type="match status" value="1"/>
</dbReference>
<dbReference type="Gene3D" id="2.60.120.10">
    <property type="entry name" value="Jelly Rolls"/>
    <property type="match status" value="1"/>
</dbReference>
<dbReference type="PANTHER" id="PTHR45689">
    <property type="entry name" value="I[[H]] CHANNEL, ISOFORM E"/>
    <property type="match status" value="1"/>
</dbReference>
<dbReference type="InParanoid" id="A0CL56"/>
<name>A0CL56_PARTE</name>
<dbReference type="OrthoDB" id="296750at2759"/>
<dbReference type="GO" id="GO:0098855">
    <property type="term" value="C:HCN channel complex"/>
    <property type="evidence" value="ECO:0000318"/>
    <property type="project" value="GO_Central"/>
</dbReference>
<keyword evidence="1" id="KW-0472">Membrane</keyword>
<proteinExistence type="predicted"/>
<dbReference type="Gene3D" id="1.10.287.630">
    <property type="entry name" value="Helix hairpin bin"/>
    <property type="match status" value="1"/>
</dbReference>
<protein>
    <recommendedName>
        <fullName evidence="2">Cyclic nucleotide-binding domain-containing protein</fullName>
    </recommendedName>
</protein>
<dbReference type="InterPro" id="IPR000595">
    <property type="entry name" value="cNMP-bd_dom"/>
</dbReference>
<dbReference type="InterPro" id="IPR013099">
    <property type="entry name" value="K_chnl_dom"/>
</dbReference>
<dbReference type="STRING" id="5888.A0CL56"/>
<dbReference type="PROSITE" id="PS50042">
    <property type="entry name" value="CNMP_BINDING_3"/>
    <property type="match status" value="1"/>
</dbReference>
<dbReference type="GO" id="GO:0005249">
    <property type="term" value="F:voltage-gated potassium channel activity"/>
    <property type="evidence" value="ECO:0000318"/>
    <property type="project" value="GO_Central"/>
</dbReference>
<keyword evidence="1" id="KW-0812">Transmembrane</keyword>
<feature type="domain" description="Cyclic nucleotide-binding" evidence="2">
    <location>
        <begin position="470"/>
        <end position="578"/>
    </location>
</feature>
<dbReference type="AlphaFoldDB" id="A0CL56"/>
<dbReference type="EMBL" id="CT868097">
    <property type="protein sequence ID" value="CAK71523.1"/>
    <property type="molecule type" value="Genomic_DNA"/>
</dbReference>
<organism evidence="3 4">
    <name type="scientific">Paramecium tetraurelia</name>
    <dbReference type="NCBI Taxonomy" id="5888"/>
    <lineage>
        <taxon>Eukaryota</taxon>
        <taxon>Sar</taxon>
        <taxon>Alveolata</taxon>
        <taxon>Ciliophora</taxon>
        <taxon>Intramacronucleata</taxon>
        <taxon>Oligohymenophorea</taxon>
        <taxon>Peniculida</taxon>
        <taxon>Parameciidae</taxon>
        <taxon>Paramecium</taxon>
    </lineage>
</organism>
<dbReference type="eggNOG" id="KOG0498">
    <property type="taxonomic scope" value="Eukaryota"/>
</dbReference>
<feature type="transmembrane region" description="Helical" evidence="1">
    <location>
        <begin position="363"/>
        <end position="387"/>
    </location>
</feature>
<gene>
    <name evidence="3" type="ORF">GSPATT00008070001</name>
</gene>
<evidence type="ECO:0000259" key="2">
    <source>
        <dbReference type="PROSITE" id="PS50042"/>
    </source>
</evidence>
<dbReference type="InterPro" id="IPR051413">
    <property type="entry name" value="K/Na_HCN_channel"/>
</dbReference>
<dbReference type="GO" id="GO:0071805">
    <property type="term" value="P:potassium ion transmembrane transport"/>
    <property type="evidence" value="ECO:0000318"/>
    <property type="project" value="GO_Central"/>
</dbReference>
<dbReference type="RefSeq" id="XP_001438920.1">
    <property type="nucleotide sequence ID" value="XM_001438883.1"/>
</dbReference>
<dbReference type="GO" id="GO:0003254">
    <property type="term" value="P:regulation of membrane depolarization"/>
    <property type="evidence" value="ECO:0000318"/>
    <property type="project" value="GO_Central"/>
</dbReference>